<dbReference type="PRINTS" id="PR00080">
    <property type="entry name" value="SDRFAMILY"/>
</dbReference>
<dbReference type="EC" id="1.1.1.47" evidence="3"/>
<accession>A0A1V5SQE9</accession>
<organism evidence="3">
    <name type="scientific">Candidatus Atribacter allofermentans</name>
    <dbReference type="NCBI Taxonomy" id="1852833"/>
    <lineage>
        <taxon>Bacteria</taxon>
        <taxon>Pseudomonadati</taxon>
        <taxon>Atribacterota</taxon>
        <taxon>Atribacteria</taxon>
        <taxon>Atribacterales</taxon>
        <taxon>Atribacteraceae</taxon>
        <taxon>Atribacter</taxon>
    </lineage>
</organism>
<name>A0A1V5SQE9_9BACT</name>
<dbReference type="PROSITE" id="PS00061">
    <property type="entry name" value="ADH_SHORT"/>
    <property type="match status" value="1"/>
</dbReference>
<sequence length="253" mass="28091">MDFKNKTVVVTGGAQGIGKVISKVFLTKGAWVSSWDTDQEALMECKNEWQSFLSFFPYQCDVSNPENIKNTVSLLRQQCQSIDILINNAGILNNKPIEELKPEEWDRVLNVNLKSIYLMVHFCLPYFLPGSVIINMASTRAFMSEPNTEAYSASKGGVIALTHALAISLAPKKVRVNSISPGWIETRDWKKESRRENPNLSIIDHQQHPAGRVGIPEDIAHACLFLSSSEASFITGANLIVDGGMTVKMIYAD</sequence>
<dbReference type="InterPro" id="IPR020904">
    <property type="entry name" value="Sc_DH/Rdtase_CS"/>
</dbReference>
<dbReference type="Gene3D" id="3.40.50.720">
    <property type="entry name" value="NAD(P)-binding Rossmann-like Domain"/>
    <property type="match status" value="1"/>
</dbReference>
<dbReference type="Proteomes" id="UP000485569">
    <property type="component" value="Unassembled WGS sequence"/>
</dbReference>
<dbReference type="InterPro" id="IPR002347">
    <property type="entry name" value="SDR_fam"/>
</dbReference>
<dbReference type="AlphaFoldDB" id="A0A1V5SQE9"/>
<protein>
    <submittedName>
        <fullName evidence="3">Glucose 1-dehydrogenase 4</fullName>
        <ecNumber evidence="3">1.1.1.47</ecNumber>
    </submittedName>
</protein>
<dbReference type="Pfam" id="PF13561">
    <property type="entry name" value="adh_short_C2"/>
    <property type="match status" value="1"/>
</dbReference>
<dbReference type="SUPFAM" id="SSF51735">
    <property type="entry name" value="NAD(P)-binding Rossmann-fold domains"/>
    <property type="match status" value="1"/>
</dbReference>
<dbReference type="PRINTS" id="PR00081">
    <property type="entry name" value="GDHRDH"/>
</dbReference>
<dbReference type="FunFam" id="3.40.50.720:FF:000084">
    <property type="entry name" value="Short-chain dehydrogenase reductase"/>
    <property type="match status" value="1"/>
</dbReference>
<comment type="caution">
    <text evidence="3">The sequence shown here is derived from an EMBL/GenBank/DDBJ whole genome shotgun (WGS) entry which is preliminary data.</text>
</comment>
<dbReference type="GO" id="GO:0047936">
    <property type="term" value="F:glucose 1-dehydrogenase [NAD(P)+] activity"/>
    <property type="evidence" value="ECO:0007669"/>
    <property type="project" value="UniProtKB-EC"/>
</dbReference>
<dbReference type="PANTHER" id="PTHR24321:SF8">
    <property type="entry name" value="ESTRADIOL 17-BETA-DEHYDROGENASE 8-RELATED"/>
    <property type="match status" value="1"/>
</dbReference>
<reference evidence="3" key="1">
    <citation type="submission" date="2017-02" db="EMBL/GenBank/DDBJ databases">
        <title>Delving into the versatile metabolic prowess of the omnipresent phylum Bacteroidetes.</title>
        <authorList>
            <person name="Nobu M.K."/>
            <person name="Mei R."/>
            <person name="Narihiro T."/>
            <person name="Kuroda K."/>
            <person name="Liu W.-T."/>
        </authorList>
    </citation>
    <scope>NUCLEOTIDE SEQUENCE</scope>
    <source>
        <strain evidence="3">ADurb.Bin276</strain>
    </source>
</reference>
<evidence type="ECO:0000256" key="2">
    <source>
        <dbReference type="ARBA" id="ARBA00023002"/>
    </source>
</evidence>
<keyword evidence="2 3" id="KW-0560">Oxidoreductase</keyword>
<dbReference type="InterPro" id="IPR036291">
    <property type="entry name" value="NAD(P)-bd_dom_sf"/>
</dbReference>
<dbReference type="PANTHER" id="PTHR24321">
    <property type="entry name" value="DEHYDROGENASES, SHORT CHAIN"/>
    <property type="match status" value="1"/>
</dbReference>
<comment type="similarity">
    <text evidence="1">Belongs to the short-chain dehydrogenases/reductases (SDR) family.</text>
</comment>
<dbReference type="EMBL" id="MWBQ01000118">
    <property type="protein sequence ID" value="OQA56421.1"/>
    <property type="molecule type" value="Genomic_DNA"/>
</dbReference>
<proteinExistence type="inferred from homology"/>
<gene>
    <name evidence="3" type="primary">gdhIV</name>
    <name evidence="3" type="ORF">BWY41_01484</name>
</gene>
<evidence type="ECO:0000313" key="3">
    <source>
        <dbReference type="EMBL" id="OQA56421.1"/>
    </source>
</evidence>
<evidence type="ECO:0000256" key="1">
    <source>
        <dbReference type="ARBA" id="ARBA00006484"/>
    </source>
</evidence>